<organism evidence="3 4">
    <name type="scientific">Cymbomonas tetramitiformis</name>
    <dbReference type="NCBI Taxonomy" id="36881"/>
    <lineage>
        <taxon>Eukaryota</taxon>
        <taxon>Viridiplantae</taxon>
        <taxon>Chlorophyta</taxon>
        <taxon>Pyramimonadophyceae</taxon>
        <taxon>Pyramimonadales</taxon>
        <taxon>Pyramimonadaceae</taxon>
        <taxon>Cymbomonas</taxon>
    </lineage>
</organism>
<dbReference type="InterPro" id="IPR018247">
    <property type="entry name" value="EF_Hand_1_Ca_BS"/>
</dbReference>
<accession>A0AAE0BGX1</accession>
<sequence length="828" mass="91527">MPLNIFPHCSPVASGRWANVWYSYVKPNLSVSGAKQVQLLDWRLGLMLKLLQLTVLVFVVFACVVQKGYLYNESPRSFISSWAVVGSDFSVAQLELYEATDTGADTLCNRLDEHSYEYDPDRKFQNKGNSDALLSGSTWCWWGKGEAFTEKVGDGYFFATSVKSVTYYSVTADVKYSTNCSATLENAGLDCLPGSEVWTVGNGPGRCECSKTESLHAAAVDNLTFSFTHRYQTSDERLPEGNLPKTIIRRKGSTEDLRVYEAGETVHAYVWQMLEWAGVDLDKRINEEPNSNWLESYEDLQGPTGRHVHWHLFARIASTWVAQGTYPKLRLSGLQLAFKLQYYNFGQHEGSGNYDDYSEDDVICILEVEPVIAWTSLGHTFQYISLDETVDTENYGILVNFQSGGQIGTFDVNSLVNSLTNAVVMLGFCNTVVIIVATSLMGLKSGFHKRMLYETADFGRRYAKYAAQLLTGTLIFSLMDDNQSGYLDKYELYRRLRTLMERGNGRQIPAGMKSGMTLALVEFLIAEAESEKNVNADVMKANADEESATANSEANYLSSPAFVEAYNPSPCDLWTFKDYVTRKQKLEGHFTTSDEEMKIIRQIDKEVMAKGLEQEPFRTLKATWERDGRDMDPDAGLVELNGRHIEPKGQPVEPNGEVVEPDGGGRVLGPDAGAIAPDGRALVPDAGGVEPEVNPAIASTMAKKHEELTTIPVIALPSAEQSECGESDTEDPPLEFSPVLVMPTAEASKDGKPGSNCLEHIDPMAVSPENSEPCDEYMAAVHSPPTAGANEDMPFLSGDNLRSDLHRSSPNLTPRVSLPGAENILTQY</sequence>
<feature type="region of interest" description="Disordered" evidence="1">
    <location>
        <begin position="784"/>
        <end position="828"/>
    </location>
</feature>
<dbReference type="InterPro" id="IPR002048">
    <property type="entry name" value="EF_hand_dom"/>
</dbReference>
<evidence type="ECO:0000313" key="3">
    <source>
        <dbReference type="EMBL" id="KAK3236356.1"/>
    </source>
</evidence>
<evidence type="ECO:0000259" key="2">
    <source>
        <dbReference type="PROSITE" id="PS50222"/>
    </source>
</evidence>
<feature type="domain" description="EF-hand" evidence="2">
    <location>
        <begin position="475"/>
        <end position="502"/>
    </location>
</feature>
<proteinExistence type="predicted"/>
<name>A0AAE0BGX1_9CHLO</name>
<keyword evidence="4" id="KW-1185">Reference proteome</keyword>
<dbReference type="EMBL" id="LGRX02035076">
    <property type="protein sequence ID" value="KAK3236356.1"/>
    <property type="molecule type" value="Genomic_DNA"/>
</dbReference>
<protein>
    <recommendedName>
        <fullName evidence="2">EF-hand domain-containing protein</fullName>
    </recommendedName>
</protein>
<dbReference type="PROSITE" id="PS50222">
    <property type="entry name" value="EF_HAND_2"/>
    <property type="match status" value="1"/>
</dbReference>
<evidence type="ECO:0000256" key="1">
    <source>
        <dbReference type="SAM" id="MobiDB-lite"/>
    </source>
</evidence>
<reference evidence="3 4" key="1">
    <citation type="journal article" date="2015" name="Genome Biol. Evol.">
        <title>Comparative Genomics of a Bacterivorous Green Alga Reveals Evolutionary Causalities and Consequences of Phago-Mixotrophic Mode of Nutrition.</title>
        <authorList>
            <person name="Burns J.A."/>
            <person name="Paasch A."/>
            <person name="Narechania A."/>
            <person name="Kim E."/>
        </authorList>
    </citation>
    <scope>NUCLEOTIDE SEQUENCE [LARGE SCALE GENOMIC DNA]</scope>
    <source>
        <strain evidence="3 4">PLY_AMNH</strain>
    </source>
</reference>
<dbReference type="PROSITE" id="PS00018">
    <property type="entry name" value="EF_HAND_1"/>
    <property type="match status" value="1"/>
</dbReference>
<evidence type="ECO:0000313" key="4">
    <source>
        <dbReference type="Proteomes" id="UP001190700"/>
    </source>
</evidence>
<gene>
    <name evidence="3" type="ORF">CYMTET_53491</name>
</gene>
<dbReference type="Proteomes" id="UP001190700">
    <property type="component" value="Unassembled WGS sequence"/>
</dbReference>
<dbReference type="GO" id="GO:0005509">
    <property type="term" value="F:calcium ion binding"/>
    <property type="evidence" value="ECO:0007669"/>
    <property type="project" value="InterPro"/>
</dbReference>
<comment type="caution">
    <text evidence="3">The sequence shown here is derived from an EMBL/GenBank/DDBJ whole genome shotgun (WGS) entry which is preliminary data.</text>
</comment>
<dbReference type="AlphaFoldDB" id="A0AAE0BGX1"/>